<feature type="domain" description="HAM1-like N-terminal" evidence="3">
    <location>
        <begin position="206"/>
        <end position="610"/>
    </location>
</feature>
<dbReference type="SUPFAM" id="SSF55394">
    <property type="entry name" value="Bactericidal permeability-increasing protein, BPI"/>
    <property type="match status" value="1"/>
</dbReference>
<sequence length="779" mass="86106">MKWLFNSCGLCGDNVEDAPDNERQPLLSPGNGPGDTDDTALQQRVRQKLQTFQMLQATTQGYFPSTKQLTDYINTLLKDPEMDVARRLSPSGKKLLRLSREWSTQLVDLLRNKNGGDQIQDFAWYVSRSSVSVDLKDVRHKNLGTANGTAMQQSLQTFGSLLLSNSSVRLLLSDVIAVGREVFRDTAFALSNASQTAASNLESAVLKETEIESETAGGSKGQGDEHDAQDSLQDAKDNVADIANEVTGGAMKVAEAAQNSVSSKLVDNEDNTRDVLLSRLRQAVQQLQQQPDYSKSVSMLTQLLERCLTIYTRTLVDTVEDVAEAVETNDETDAALHNFWTFVSSFGDTEAWEELSTRFQRLFDRARGKNDKQLKDFIHKLGTALQEMLTDPDYFARAGSRLDELRNMVQELDGAVSSASSCTPESSSVQNEFDALLSQMQVTIQSAFQDHDVATFMDTSDSIADLLWPGGQYGSAEILEDAASIFLPQIIQAVQYVPIPRLEVATPDVDLLLENLVLQPGQTVRHSSFLPFRLHLQIRNDFDVRKARFGTAAGIATTASMAIDGLSVAADDVGFVLRLHAGPLLRYTDEGLVSFHLDERGVDVHLDVEVVRDSADTVLALRQTQVHIHHVGFRVRRSRASWLAWLLTPVVRPLLRRTLERQLAEAIAENLRVLNRELVFARERLRAARIASPNDIGAFLRAIAARFADGEGQNGNPDQSVRVGLQPMADGPFAGVYAPGSLARVWEEEAAHAGERVHEYKRDGWRNAVFDVPNVADGQ</sequence>
<dbReference type="GO" id="GO:0008289">
    <property type="term" value="F:lipid binding"/>
    <property type="evidence" value="ECO:0007669"/>
    <property type="project" value="InterPro"/>
</dbReference>
<keyword evidence="5" id="KW-1185">Reference proteome</keyword>
<evidence type="ECO:0000259" key="3">
    <source>
        <dbReference type="Pfam" id="PF19343"/>
    </source>
</evidence>
<keyword evidence="1" id="KW-0175">Coiled coil</keyword>
<dbReference type="Pfam" id="PF19343">
    <property type="entry name" value="HAM1_N"/>
    <property type="match status" value="2"/>
</dbReference>
<feature type="domain" description="HAM1-like N-terminal" evidence="3">
    <location>
        <begin position="36"/>
        <end position="197"/>
    </location>
</feature>
<name>F0XQE9_GROCL</name>
<accession>F0XQE9</accession>
<evidence type="ECO:0000256" key="2">
    <source>
        <dbReference type="SAM" id="MobiDB-lite"/>
    </source>
</evidence>
<feature type="coiled-coil region" evidence="1">
    <location>
        <begin position="656"/>
        <end position="691"/>
    </location>
</feature>
<dbReference type="Proteomes" id="UP000007796">
    <property type="component" value="Unassembled WGS sequence"/>
</dbReference>
<reference evidence="4 5" key="1">
    <citation type="journal article" date="2011" name="Proc. Natl. Acad. Sci. U.S.A.">
        <title>Genome and transcriptome analyses of the mountain pine beetle-fungal symbiont Grosmannia clavigera, a lodgepole pine pathogen.</title>
        <authorList>
            <person name="DiGuistini S."/>
            <person name="Wang Y."/>
            <person name="Liao N.Y."/>
            <person name="Taylor G."/>
            <person name="Tanguay P."/>
            <person name="Feau N."/>
            <person name="Henrissat B."/>
            <person name="Chan S.K."/>
            <person name="Hesse-Orce U."/>
            <person name="Alamouti S.M."/>
            <person name="Tsui C.K.M."/>
            <person name="Docking R.T."/>
            <person name="Levasseur A."/>
            <person name="Haridas S."/>
            <person name="Robertson G."/>
            <person name="Birol I."/>
            <person name="Holt R.A."/>
            <person name="Marra M.A."/>
            <person name="Hamelin R.C."/>
            <person name="Hirst M."/>
            <person name="Jones S.J.M."/>
            <person name="Bohlmann J."/>
            <person name="Breuil C."/>
        </authorList>
    </citation>
    <scope>NUCLEOTIDE SEQUENCE [LARGE SCALE GENOMIC DNA]</scope>
    <source>
        <strain evidence="5">kw1407 / UAMH 11150</strain>
    </source>
</reference>
<evidence type="ECO:0000313" key="4">
    <source>
        <dbReference type="EMBL" id="EFX00214.1"/>
    </source>
</evidence>
<dbReference type="InterPro" id="IPR045967">
    <property type="entry name" value="HAM1-like_N"/>
</dbReference>
<dbReference type="AlphaFoldDB" id="F0XQE9"/>
<dbReference type="PANTHER" id="PTHR31138">
    <property type="entry name" value="CHROMOSOME 19, WHOLE GENOME SHOTGUN SEQUENCE"/>
    <property type="match status" value="1"/>
</dbReference>
<gene>
    <name evidence="4" type="ORF">CMQ_7216</name>
</gene>
<dbReference type="STRING" id="655863.F0XQE9"/>
<dbReference type="HOGENOM" id="CLU_013290_0_0_1"/>
<dbReference type="InParanoid" id="F0XQE9"/>
<dbReference type="PANTHER" id="PTHR31138:SF4">
    <property type="entry name" value="DUF5923 DOMAIN-CONTAINING PROTEIN"/>
    <property type="match status" value="1"/>
</dbReference>
<dbReference type="InterPro" id="IPR017943">
    <property type="entry name" value="Bactericidal_perm-incr_a/b_dom"/>
</dbReference>
<protein>
    <recommendedName>
        <fullName evidence="3">HAM1-like N-terminal domain-containing protein</fullName>
    </recommendedName>
</protein>
<dbReference type="EMBL" id="GL629801">
    <property type="protein sequence ID" value="EFX00214.1"/>
    <property type="molecule type" value="Genomic_DNA"/>
</dbReference>
<dbReference type="RefSeq" id="XP_014169696.1">
    <property type="nucleotide sequence ID" value="XM_014314221.1"/>
</dbReference>
<dbReference type="OrthoDB" id="5407957at2759"/>
<feature type="compositionally biased region" description="Basic and acidic residues" evidence="2">
    <location>
        <begin position="222"/>
        <end position="232"/>
    </location>
</feature>
<evidence type="ECO:0000313" key="5">
    <source>
        <dbReference type="Proteomes" id="UP000007796"/>
    </source>
</evidence>
<proteinExistence type="predicted"/>
<dbReference type="eggNOG" id="ENOG502SIPH">
    <property type="taxonomic scope" value="Eukaryota"/>
</dbReference>
<evidence type="ECO:0000256" key="1">
    <source>
        <dbReference type="SAM" id="Coils"/>
    </source>
</evidence>
<dbReference type="GeneID" id="25980736"/>
<feature type="region of interest" description="Disordered" evidence="2">
    <location>
        <begin position="210"/>
        <end position="232"/>
    </location>
</feature>
<organism evidence="5">
    <name type="scientific">Grosmannia clavigera (strain kw1407 / UAMH 11150)</name>
    <name type="common">Blue stain fungus</name>
    <name type="synonym">Graphiocladiella clavigera</name>
    <dbReference type="NCBI Taxonomy" id="655863"/>
    <lineage>
        <taxon>Eukaryota</taxon>
        <taxon>Fungi</taxon>
        <taxon>Dikarya</taxon>
        <taxon>Ascomycota</taxon>
        <taxon>Pezizomycotina</taxon>
        <taxon>Sordariomycetes</taxon>
        <taxon>Sordariomycetidae</taxon>
        <taxon>Ophiostomatales</taxon>
        <taxon>Ophiostomataceae</taxon>
        <taxon>Leptographium</taxon>
    </lineage>
</organism>
<dbReference type="Gene3D" id="3.15.10.10">
    <property type="entry name" value="Bactericidal permeability-increasing protein, domain 1"/>
    <property type="match status" value="1"/>
</dbReference>
<feature type="region of interest" description="Disordered" evidence="2">
    <location>
        <begin position="14"/>
        <end position="39"/>
    </location>
</feature>